<dbReference type="RefSeq" id="WP_162667261.1">
    <property type="nucleotide sequence ID" value="NZ_LR593886.1"/>
</dbReference>
<feature type="signal peptide" evidence="1">
    <location>
        <begin position="1"/>
        <end position="19"/>
    </location>
</feature>
<keyword evidence="1" id="KW-0732">Signal</keyword>
<dbReference type="Proteomes" id="UP000464178">
    <property type="component" value="Chromosome"/>
</dbReference>
<dbReference type="KEGG" id="gms:SOIL9_53290"/>
<evidence type="ECO:0008006" key="6">
    <source>
        <dbReference type="Google" id="ProtNLM"/>
    </source>
</evidence>
<dbReference type="Pfam" id="PF07587">
    <property type="entry name" value="PSD1"/>
    <property type="match status" value="1"/>
</dbReference>
<dbReference type="Pfam" id="PF07583">
    <property type="entry name" value="PSCyt2"/>
    <property type="match status" value="1"/>
</dbReference>
<sequence length="505" mass="55121">MRVAVLVICVLIDGGTASAAPPDPGALAVRIDKHLQARWDAEKVKPADRADDATFVRRVHLDLVGRIPTVAEVRAFLDDKDVDKRAKLVAQLVDSAAHARHAATFWRRQWVPQADAPQFANLADDLESWIASSLRTGAAYDRVVRDLLTASRVKTGPGAPTTFLTASEAKPENLAANTARAFLGINLDCAQCHDHPFARWTRDQFWQTAAFFVRPTVPDGTTPARLELVVPSTKKPIGPRLLNDSEPKWPAVLKDDTGRVVLAEWVTARDNPYFARNAVNRVWAELFGTGIVEPLDDLSGSNPPVHPELLDDLAQAFTESNFDLKYLTTALVLTRAYQLSAVVPAGGSSDPRWFACSAVRGLTGEQLYDSLRVAAGLPADREDLDPTIAPRERKRFAEKFRVERTGSAQRSILQSLSLMNGKLTTDLTDVAKAPALRAVAGAPFLDTKGKVEALYLAVLGRKPADDESAPFVKYVENGGADRDANKALADVLWALLNSTEFNTNH</sequence>
<feature type="domain" description="DUF1553" evidence="3">
    <location>
        <begin position="259"/>
        <end position="394"/>
    </location>
</feature>
<feature type="domain" description="DUF1549" evidence="2">
    <location>
        <begin position="31"/>
        <end position="213"/>
    </location>
</feature>
<gene>
    <name evidence="4" type="ORF">SOIL9_53290</name>
</gene>
<proteinExistence type="predicted"/>
<evidence type="ECO:0000259" key="2">
    <source>
        <dbReference type="Pfam" id="PF07583"/>
    </source>
</evidence>
<evidence type="ECO:0000256" key="1">
    <source>
        <dbReference type="SAM" id="SignalP"/>
    </source>
</evidence>
<dbReference type="PANTHER" id="PTHR35889">
    <property type="entry name" value="CYCLOINULO-OLIGOSACCHARIDE FRUCTANOTRANSFERASE-RELATED"/>
    <property type="match status" value="1"/>
</dbReference>
<evidence type="ECO:0000313" key="4">
    <source>
        <dbReference type="EMBL" id="VTR92385.1"/>
    </source>
</evidence>
<dbReference type="AlphaFoldDB" id="A0A6P2CW41"/>
<feature type="chain" id="PRO_5026705619" description="DUF1553 domain-containing protein" evidence="1">
    <location>
        <begin position="20"/>
        <end position="505"/>
    </location>
</feature>
<dbReference type="InterPro" id="IPR022655">
    <property type="entry name" value="DUF1553"/>
</dbReference>
<keyword evidence="5" id="KW-1185">Reference proteome</keyword>
<dbReference type="InterPro" id="IPR011444">
    <property type="entry name" value="DUF1549"/>
</dbReference>
<organism evidence="4 5">
    <name type="scientific">Gemmata massiliana</name>
    <dbReference type="NCBI Taxonomy" id="1210884"/>
    <lineage>
        <taxon>Bacteria</taxon>
        <taxon>Pseudomonadati</taxon>
        <taxon>Planctomycetota</taxon>
        <taxon>Planctomycetia</taxon>
        <taxon>Gemmatales</taxon>
        <taxon>Gemmataceae</taxon>
        <taxon>Gemmata</taxon>
    </lineage>
</organism>
<reference evidence="4 5" key="1">
    <citation type="submission" date="2019-05" db="EMBL/GenBank/DDBJ databases">
        <authorList>
            <consortium name="Science for Life Laboratories"/>
        </authorList>
    </citation>
    <scope>NUCLEOTIDE SEQUENCE [LARGE SCALE GENOMIC DNA]</scope>
    <source>
        <strain evidence="4">Soil9</strain>
    </source>
</reference>
<evidence type="ECO:0000259" key="3">
    <source>
        <dbReference type="Pfam" id="PF07587"/>
    </source>
</evidence>
<accession>A0A6P2CW41</accession>
<evidence type="ECO:0000313" key="5">
    <source>
        <dbReference type="Proteomes" id="UP000464178"/>
    </source>
</evidence>
<dbReference type="PANTHER" id="PTHR35889:SF3">
    <property type="entry name" value="F-BOX DOMAIN-CONTAINING PROTEIN"/>
    <property type="match status" value="1"/>
</dbReference>
<protein>
    <recommendedName>
        <fullName evidence="6">DUF1553 domain-containing protein</fullName>
    </recommendedName>
</protein>
<name>A0A6P2CW41_9BACT</name>
<dbReference type="EMBL" id="LR593886">
    <property type="protein sequence ID" value="VTR92385.1"/>
    <property type="molecule type" value="Genomic_DNA"/>
</dbReference>